<name>A0ABR1E167_NECAM</name>
<keyword evidence="9" id="KW-1185">Reference proteome</keyword>
<dbReference type="PRINTS" id="PR00404">
    <property type="entry name" value="MADSDOMAIN"/>
</dbReference>
<dbReference type="InterPro" id="IPR036879">
    <property type="entry name" value="TF_MADSbox_sf"/>
</dbReference>
<keyword evidence="3" id="KW-0238">DNA-binding</keyword>
<protein>
    <recommendedName>
        <fullName evidence="7">MADS-box domain-containing protein</fullName>
    </recommendedName>
</protein>
<feature type="domain" description="MADS-box" evidence="7">
    <location>
        <begin position="43"/>
        <end position="103"/>
    </location>
</feature>
<evidence type="ECO:0000256" key="6">
    <source>
        <dbReference type="SAM" id="MobiDB-lite"/>
    </source>
</evidence>
<sequence length="355" mass="38037">MEDSPELAQLMHHLQSSSSTSAQPSLPESTSTPGLLPNGKKTKGRVKIKMEYIGNKLRRYTTFSKRKTGIMKKAYELSTLTGTQVMLLVASETGHVYTYATKKLQPMISSDTGKALIQTCLNAPGDGSDLQPNRTEFTFETGTAPPNPRKRRAADTPDTTQFVSLLPTMVPTALFSSFGEDDYNQEDSGDDSDSEEPSEAAKEEAPVAEEPKKDEQAELTASLQQTLKEALKAAGTNRLMQQKRRQASPPQPPPSSQPAPAPNANAFLAPFLLSGLTANTSANGTIFQLPQGCVYTTSPNGADGGASASNLLINSTKADDAAPTTNPLLSFPFQFNFQQLMESAALGAQITNTTE</sequence>
<comment type="caution">
    <text evidence="8">The sequence shown here is derived from an EMBL/GenBank/DDBJ whole genome shotgun (WGS) entry which is preliminary data.</text>
</comment>
<dbReference type="EMBL" id="JAVFWL010000005">
    <property type="protein sequence ID" value="KAK6756424.1"/>
    <property type="molecule type" value="Genomic_DNA"/>
</dbReference>
<dbReference type="SUPFAM" id="SSF55455">
    <property type="entry name" value="SRF-like"/>
    <property type="match status" value="1"/>
</dbReference>
<evidence type="ECO:0000256" key="2">
    <source>
        <dbReference type="ARBA" id="ARBA00023015"/>
    </source>
</evidence>
<keyword evidence="5" id="KW-0539">Nucleus</keyword>
<proteinExistence type="predicted"/>
<feature type="region of interest" description="Disordered" evidence="6">
    <location>
        <begin position="125"/>
        <end position="156"/>
    </location>
</feature>
<accession>A0ABR1E167</accession>
<evidence type="ECO:0000313" key="8">
    <source>
        <dbReference type="EMBL" id="KAK6756424.1"/>
    </source>
</evidence>
<evidence type="ECO:0000256" key="4">
    <source>
        <dbReference type="ARBA" id="ARBA00023163"/>
    </source>
</evidence>
<keyword evidence="2" id="KW-0805">Transcription regulation</keyword>
<dbReference type="InterPro" id="IPR002100">
    <property type="entry name" value="TF_MADSbox"/>
</dbReference>
<dbReference type="Proteomes" id="UP001303046">
    <property type="component" value="Unassembled WGS sequence"/>
</dbReference>
<dbReference type="InterPro" id="IPR050142">
    <property type="entry name" value="MADS-box/MEF2_TF"/>
</dbReference>
<dbReference type="InterPro" id="IPR033897">
    <property type="entry name" value="SRF-like_MADS-box"/>
</dbReference>
<evidence type="ECO:0000313" key="9">
    <source>
        <dbReference type="Proteomes" id="UP001303046"/>
    </source>
</evidence>
<dbReference type="SMART" id="SM00432">
    <property type="entry name" value="MADS"/>
    <property type="match status" value="1"/>
</dbReference>
<feature type="region of interest" description="Disordered" evidence="6">
    <location>
        <begin position="238"/>
        <end position="264"/>
    </location>
</feature>
<dbReference type="PROSITE" id="PS00350">
    <property type="entry name" value="MADS_BOX_1"/>
    <property type="match status" value="1"/>
</dbReference>
<dbReference type="PANTHER" id="PTHR48019">
    <property type="entry name" value="SERUM RESPONSE FACTOR HOMOLOG"/>
    <property type="match status" value="1"/>
</dbReference>
<feature type="compositionally biased region" description="Pro residues" evidence="6">
    <location>
        <begin position="249"/>
        <end position="261"/>
    </location>
</feature>
<comment type="subcellular location">
    <subcellularLocation>
        <location evidence="1">Nucleus</location>
    </subcellularLocation>
</comment>
<keyword evidence="4" id="KW-0804">Transcription</keyword>
<dbReference type="CDD" id="cd00266">
    <property type="entry name" value="MADS_SRF_like"/>
    <property type="match status" value="1"/>
</dbReference>
<reference evidence="8 9" key="1">
    <citation type="submission" date="2023-08" db="EMBL/GenBank/DDBJ databases">
        <title>A Necator americanus chromosomal reference genome.</title>
        <authorList>
            <person name="Ilik V."/>
            <person name="Petrzelkova K.J."/>
            <person name="Pardy F."/>
            <person name="Fuh T."/>
            <person name="Niatou-Singa F.S."/>
            <person name="Gouil Q."/>
            <person name="Baker L."/>
            <person name="Ritchie M.E."/>
            <person name="Jex A.R."/>
            <person name="Gazzola D."/>
            <person name="Li H."/>
            <person name="Toshio Fujiwara R."/>
            <person name="Zhan B."/>
            <person name="Aroian R.V."/>
            <person name="Pafco B."/>
            <person name="Schwarz E.M."/>
        </authorList>
    </citation>
    <scope>NUCLEOTIDE SEQUENCE [LARGE SCALE GENOMIC DNA]</scope>
    <source>
        <strain evidence="8 9">Aroian</strain>
        <tissue evidence="8">Whole animal</tissue>
    </source>
</reference>
<evidence type="ECO:0000256" key="3">
    <source>
        <dbReference type="ARBA" id="ARBA00023125"/>
    </source>
</evidence>
<dbReference type="Pfam" id="PF00319">
    <property type="entry name" value="SRF-TF"/>
    <property type="match status" value="1"/>
</dbReference>
<evidence type="ECO:0000256" key="1">
    <source>
        <dbReference type="ARBA" id="ARBA00004123"/>
    </source>
</evidence>
<feature type="region of interest" description="Disordered" evidence="6">
    <location>
        <begin position="178"/>
        <end position="218"/>
    </location>
</feature>
<gene>
    <name evidence="8" type="primary">Necator_chrV.g19481</name>
    <name evidence="8" type="ORF">RB195_014689</name>
</gene>
<feature type="compositionally biased region" description="Acidic residues" evidence="6">
    <location>
        <begin position="179"/>
        <end position="198"/>
    </location>
</feature>
<feature type="compositionally biased region" description="Low complexity" evidence="6">
    <location>
        <begin position="14"/>
        <end position="29"/>
    </location>
</feature>
<feature type="compositionally biased region" description="Basic and acidic residues" evidence="6">
    <location>
        <begin position="199"/>
        <end position="216"/>
    </location>
</feature>
<dbReference type="Gene3D" id="3.40.1810.10">
    <property type="entry name" value="Transcription factor, MADS-box"/>
    <property type="match status" value="1"/>
</dbReference>
<feature type="region of interest" description="Disordered" evidence="6">
    <location>
        <begin position="1"/>
        <end position="41"/>
    </location>
</feature>
<organism evidence="8 9">
    <name type="scientific">Necator americanus</name>
    <name type="common">Human hookworm</name>
    <dbReference type="NCBI Taxonomy" id="51031"/>
    <lineage>
        <taxon>Eukaryota</taxon>
        <taxon>Metazoa</taxon>
        <taxon>Ecdysozoa</taxon>
        <taxon>Nematoda</taxon>
        <taxon>Chromadorea</taxon>
        <taxon>Rhabditida</taxon>
        <taxon>Rhabditina</taxon>
        <taxon>Rhabditomorpha</taxon>
        <taxon>Strongyloidea</taxon>
        <taxon>Ancylostomatidae</taxon>
        <taxon>Bunostominae</taxon>
        <taxon>Necator</taxon>
    </lineage>
</organism>
<feature type="compositionally biased region" description="Polar residues" evidence="6">
    <location>
        <begin position="130"/>
        <end position="141"/>
    </location>
</feature>
<evidence type="ECO:0000256" key="5">
    <source>
        <dbReference type="ARBA" id="ARBA00023242"/>
    </source>
</evidence>
<evidence type="ECO:0000259" key="7">
    <source>
        <dbReference type="PROSITE" id="PS50066"/>
    </source>
</evidence>
<dbReference type="PROSITE" id="PS50066">
    <property type="entry name" value="MADS_BOX_2"/>
    <property type="match status" value="1"/>
</dbReference>